<dbReference type="EMBL" id="KB445564">
    <property type="protein sequence ID" value="EMC91303.1"/>
    <property type="molecule type" value="Genomic_DNA"/>
</dbReference>
<dbReference type="HOGENOM" id="CLU_1245135_0_0_1"/>
<dbReference type="KEGG" id="bcom:BAUCODRAFT_322223"/>
<evidence type="ECO:0000313" key="2">
    <source>
        <dbReference type="EMBL" id="EMC91303.1"/>
    </source>
</evidence>
<gene>
    <name evidence="2" type="ORF">BAUCODRAFT_322223</name>
</gene>
<evidence type="ECO:0000313" key="3">
    <source>
        <dbReference type="Proteomes" id="UP000011761"/>
    </source>
</evidence>
<keyword evidence="3" id="KW-1185">Reference proteome</keyword>
<dbReference type="AlphaFoldDB" id="M2MJ50"/>
<feature type="compositionally biased region" description="Basic and acidic residues" evidence="1">
    <location>
        <begin position="74"/>
        <end position="86"/>
    </location>
</feature>
<organism evidence="2 3">
    <name type="scientific">Baudoinia panamericana (strain UAMH 10762)</name>
    <name type="common">Angels' share fungus</name>
    <name type="synonym">Baudoinia compniacensis (strain UAMH 10762)</name>
    <dbReference type="NCBI Taxonomy" id="717646"/>
    <lineage>
        <taxon>Eukaryota</taxon>
        <taxon>Fungi</taxon>
        <taxon>Dikarya</taxon>
        <taxon>Ascomycota</taxon>
        <taxon>Pezizomycotina</taxon>
        <taxon>Dothideomycetes</taxon>
        <taxon>Dothideomycetidae</taxon>
        <taxon>Mycosphaerellales</taxon>
        <taxon>Teratosphaeriaceae</taxon>
        <taxon>Baudoinia</taxon>
    </lineage>
</organism>
<dbReference type="RefSeq" id="XP_007681692.1">
    <property type="nucleotide sequence ID" value="XM_007683502.1"/>
</dbReference>
<dbReference type="GeneID" id="19111716"/>
<evidence type="ECO:0000256" key="1">
    <source>
        <dbReference type="SAM" id="MobiDB-lite"/>
    </source>
</evidence>
<name>M2MJ50_BAUPA</name>
<feature type="region of interest" description="Disordered" evidence="1">
    <location>
        <begin position="74"/>
        <end position="115"/>
    </location>
</feature>
<dbReference type="Proteomes" id="UP000011761">
    <property type="component" value="Unassembled WGS sequence"/>
</dbReference>
<protein>
    <submittedName>
        <fullName evidence="2">Uncharacterized protein</fullName>
    </submittedName>
</protein>
<sequence>MLPSQLREDFHGITSCVIDLTDWIKHMSRETIILHRSGSLNLLSLCISNVILASGHMHMHGQFSVCRDRMHSEAETRANRKAEIDHHHPKRSLCRSQPRKTPEEDGLKGQARQDFPHSIGKGIRQACMRLQATAGTSKHDAGTRSYPMVSFNLLMQALFQSACGPTAPKILHCLKGLADAVDFVRKTTGDNKSLGSISGTFCSPCQTKVAPMTSVWPFPFCG</sequence>
<proteinExistence type="predicted"/>
<accession>M2MJ50</accession>
<reference evidence="2 3" key="1">
    <citation type="journal article" date="2012" name="PLoS Pathog.">
        <title>Diverse lifestyles and strategies of plant pathogenesis encoded in the genomes of eighteen Dothideomycetes fungi.</title>
        <authorList>
            <person name="Ohm R.A."/>
            <person name="Feau N."/>
            <person name="Henrissat B."/>
            <person name="Schoch C.L."/>
            <person name="Horwitz B.A."/>
            <person name="Barry K.W."/>
            <person name="Condon B.J."/>
            <person name="Copeland A.C."/>
            <person name="Dhillon B."/>
            <person name="Glaser F."/>
            <person name="Hesse C.N."/>
            <person name="Kosti I."/>
            <person name="LaButti K."/>
            <person name="Lindquist E.A."/>
            <person name="Lucas S."/>
            <person name="Salamov A.A."/>
            <person name="Bradshaw R.E."/>
            <person name="Ciuffetti L."/>
            <person name="Hamelin R.C."/>
            <person name="Kema G.H.J."/>
            <person name="Lawrence C."/>
            <person name="Scott J.A."/>
            <person name="Spatafora J.W."/>
            <person name="Turgeon B.G."/>
            <person name="de Wit P.J.G.M."/>
            <person name="Zhong S."/>
            <person name="Goodwin S.B."/>
            <person name="Grigoriev I.V."/>
        </authorList>
    </citation>
    <scope>NUCLEOTIDE SEQUENCE [LARGE SCALE GENOMIC DNA]</scope>
    <source>
        <strain evidence="2 3">UAMH 10762</strain>
    </source>
</reference>